<name>B0CQ11_LACBS</name>
<reference evidence="2 3" key="1">
    <citation type="journal article" date="2008" name="Nature">
        <title>The genome of Laccaria bicolor provides insights into mycorrhizal symbiosis.</title>
        <authorList>
            <person name="Martin F."/>
            <person name="Aerts A."/>
            <person name="Ahren D."/>
            <person name="Brun A."/>
            <person name="Danchin E.G.J."/>
            <person name="Duchaussoy F."/>
            <person name="Gibon J."/>
            <person name="Kohler A."/>
            <person name="Lindquist E."/>
            <person name="Pereda V."/>
            <person name="Salamov A."/>
            <person name="Shapiro H.J."/>
            <person name="Wuyts J."/>
            <person name="Blaudez D."/>
            <person name="Buee M."/>
            <person name="Brokstein P."/>
            <person name="Canbaeck B."/>
            <person name="Cohen D."/>
            <person name="Courty P.E."/>
            <person name="Coutinho P.M."/>
            <person name="Delaruelle C."/>
            <person name="Detter J.C."/>
            <person name="Deveau A."/>
            <person name="DiFazio S."/>
            <person name="Duplessis S."/>
            <person name="Fraissinet-Tachet L."/>
            <person name="Lucic E."/>
            <person name="Frey-Klett P."/>
            <person name="Fourrey C."/>
            <person name="Feussner I."/>
            <person name="Gay G."/>
            <person name="Grimwood J."/>
            <person name="Hoegger P.J."/>
            <person name="Jain P."/>
            <person name="Kilaru S."/>
            <person name="Labbe J."/>
            <person name="Lin Y.C."/>
            <person name="Legue V."/>
            <person name="Le Tacon F."/>
            <person name="Marmeisse R."/>
            <person name="Melayah D."/>
            <person name="Montanini B."/>
            <person name="Muratet M."/>
            <person name="Nehls U."/>
            <person name="Niculita-Hirzel H."/>
            <person name="Oudot-Le Secq M.P."/>
            <person name="Peter M."/>
            <person name="Quesneville H."/>
            <person name="Rajashekar B."/>
            <person name="Reich M."/>
            <person name="Rouhier N."/>
            <person name="Schmutz J."/>
            <person name="Yin T."/>
            <person name="Chalot M."/>
            <person name="Henrissat B."/>
            <person name="Kuees U."/>
            <person name="Lucas S."/>
            <person name="Van de Peer Y."/>
            <person name="Podila G.K."/>
            <person name="Polle A."/>
            <person name="Pukkila P.J."/>
            <person name="Richardson P.M."/>
            <person name="Rouze P."/>
            <person name="Sanders I.R."/>
            <person name="Stajich J.E."/>
            <person name="Tunlid A."/>
            <person name="Tuskan G."/>
            <person name="Grigoriev I.V."/>
        </authorList>
    </citation>
    <scope>NUCLEOTIDE SEQUENCE [LARGE SCALE GENOMIC DNA]</scope>
    <source>
        <strain evidence="3">S238N-H82 / ATCC MYA-4686</strain>
    </source>
</reference>
<feature type="region of interest" description="Disordered" evidence="1">
    <location>
        <begin position="90"/>
        <end position="221"/>
    </location>
</feature>
<keyword evidence="3" id="KW-1185">Reference proteome</keyword>
<feature type="compositionally biased region" description="Basic residues" evidence="1">
    <location>
        <begin position="119"/>
        <end position="130"/>
    </location>
</feature>
<dbReference type="InParanoid" id="B0CQ11"/>
<dbReference type="EMBL" id="DS547091">
    <property type="protein sequence ID" value="EDR16159.1"/>
    <property type="molecule type" value="Genomic_DNA"/>
</dbReference>
<proteinExistence type="predicted"/>
<evidence type="ECO:0000256" key="1">
    <source>
        <dbReference type="SAM" id="MobiDB-lite"/>
    </source>
</evidence>
<feature type="compositionally biased region" description="Polar residues" evidence="1">
    <location>
        <begin position="135"/>
        <end position="149"/>
    </location>
</feature>
<gene>
    <name evidence="2" type="ORF">LACBIDRAFT_321391</name>
</gene>
<dbReference type="OrthoDB" id="3227079at2759"/>
<evidence type="ECO:0000313" key="2">
    <source>
        <dbReference type="EMBL" id="EDR16159.1"/>
    </source>
</evidence>
<feature type="compositionally biased region" description="Low complexity" evidence="1">
    <location>
        <begin position="96"/>
        <end position="105"/>
    </location>
</feature>
<dbReference type="AlphaFoldDB" id="B0CQ11"/>
<evidence type="ECO:0000313" key="3">
    <source>
        <dbReference type="Proteomes" id="UP000001194"/>
    </source>
</evidence>
<protein>
    <submittedName>
        <fullName evidence="2">Predicted protein</fullName>
    </submittedName>
</protein>
<accession>B0CQ11</accession>
<dbReference type="RefSeq" id="XP_001874367.1">
    <property type="nucleotide sequence ID" value="XM_001874332.1"/>
</dbReference>
<dbReference type="HOGENOM" id="CLU_1086037_0_0_1"/>
<organism evidence="3">
    <name type="scientific">Laccaria bicolor (strain S238N-H82 / ATCC MYA-4686)</name>
    <name type="common">Bicoloured deceiver</name>
    <name type="synonym">Laccaria laccata var. bicolor</name>
    <dbReference type="NCBI Taxonomy" id="486041"/>
    <lineage>
        <taxon>Eukaryota</taxon>
        <taxon>Fungi</taxon>
        <taxon>Dikarya</taxon>
        <taxon>Basidiomycota</taxon>
        <taxon>Agaricomycotina</taxon>
        <taxon>Agaricomycetes</taxon>
        <taxon>Agaricomycetidae</taxon>
        <taxon>Agaricales</taxon>
        <taxon>Agaricineae</taxon>
        <taxon>Hydnangiaceae</taxon>
        <taxon>Laccaria</taxon>
    </lineage>
</organism>
<dbReference type="KEGG" id="lbc:LACBIDRAFT_321391"/>
<sequence length="221" mass="24638">MALVALKRIFCCCIVDDGNDVNQVDESTHLIPSQEEPNVSYSDALLQLQADQRKLRERLGLIVRAKEGKMVNVGSQLPFNLHNQIIPEPEAHDSISRSPSRSDVSGYYYNSNNTDHRYQNHHRNGRRHGRGFSLRSRSASPSHTPSAVITDQPKPNPILNVRWVGFTPKEVTNRGRQRERKSSQSGTPVSEEEGEDAISSPKSVTTLKLQDVGSLSVGWGD</sequence>
<dbReference type="GeneID" id="6069005"/>
<dbReference type="Proteomes" id="UP000001194">
    <property type="component" value="Unassembled WGS sequence"/>
</dbReference>